<dbReference type="SUPFAM" id="SSF56112">
    <property type="entry name" value="Protein kinase-like (PK-like)"/>
    <property type="match status" value="1"/>
</dbReference>
<dbReference type="PROSITE" id="PS50011">
    <property type="entry name" value="PROTEIN_KINASE_DOM"/>
    <property type="match status" value="1"/>
</dbReference>
<dbReference type="GO" id="GO:0004672">
    <property type="term" value="F:protein kinase activity"/>
    <property type="evidence" value="ECO:0007669"/>
    <property type="project" value="InterPro"/>
</dbReference>
<feature type="non-terminal residue" evidence="3">
    <location>
        <position position="127"/>
    </location>
</feature>
<feature type="compositionally biased region" description="Polar residues" evidence="1">
    <location>
        <begin position="1"/>
        <end position="17"/>
    </location>
</feature>
<dbReference type="PANTHER" id="PTHR37171">
    <property type="entry name" value="SERINE/THREONINE-PROTEIN KINASE YRZF-RELATED"/>
    <property type="match status" value="1"/>
</dbReference>
<feature type="domain" description="Protein kinase" evidence="2">
    <location>
        <begin position="42"/>
        <end position="127"/>
    </location>
</feature>
<protein>
    <recommendedName>
        <fullName evidence="2">Protein kinase domain-containing protein</fullName>
    </recommendedName>
</protein>
<evidence type="ECO:0000259" key="2">
    <source>
        <dbReference type="PROSITE" id="PS50011"/>
    </source>
</evidence>
<dbReference type="Gene3D" id="3.30.200.20">
    <property type="entry name" value="Phosphorylase Kinase, domain 1"/>
    <property type="match status" value="1"/>
</dbReference>
<dbReference type="PANTHER" id="PTHR37171:SF1">
    <property type="entry name" value="SERINE_THREONINE-PROTEIN KINASE YRZF-RELATED"/>
    <property type="match status" value="1"/>
</dbReference>
<proteinExistence type="predicted"/>
<comment type="caution">
    <text evidence="3">The sequence shown here is derived from an EMBL/GenBank/DDBJ whole genome shotgun (WGS) entry which is preliminary data.</text>
</comment>
<evidence type="ECO:0000313" key="3">
    <source>
        <dbReference type="EMBL" id="RUS26934.1"/>
    </source>
</evidence>
<dbReference type="EMBL" id="RBNJ01009357">
    <property type="protein sequence ID" value="RUS26934.1"/>
    <property type="molecule type" value="Genomic_DNA"/>
</dbReference>
<sequence>RGGSSSTAKRDQGTQIKGKQRAAGNEQSKGVLRLEDFGWDSFDVIDVLGNGRCGTVFKAVLRGEEVALKLCDLWQCPGYEEEMLTEAKTYMALEQLQGRTIPKLKGAGYTAGGLFAIATEIMGSPIE</sequence>
<dbReference type="InterPro" id="IPR052396">
    <property type="entry name" value="Meiotic_Drive_Suppr_Kinase"/>
</dbReference>
<dbReference type="Proteomes" id="UP000274822">
    <property type="component" value="Unassembled WGS sequence"/>
</dbReference>
<feature type="non-terminal residue" evidence="3">
    <location>
        <position position="1"/>
    </location>
</feature>
<name>A0A433QB31_9FUNG</name>
<dbReference type="InterPro" id="IPR000719">
    <property type="entry name" value="Prot_kinase_dom"/>
</dbReference>
<reference evidence="3 4" key="1">
    <citation type="journal article" date="2018" name="New Phytol.">
        <title>Phylogenomics of Endogonaceae and evolution of mycorrhizas within Mucoromycota.</title>
        <authorList>
            <person name="Chang Y."/>
            <person name="Desiro A."/>
            <person name="Na H."/>
            <person name="Sandor L."/>
            <person name="Lipzen A."/>
            <person name="Clum A."/>
            <person name="Barry K."/>
            <person name="Grigoriev I.V."/>
            <person name="Martin F.M."/>
            <person name="Stajich J.E."/>
            <person name="Smith M.E."/>
            <person name="Bonito G."/>
            <person name="Spatafora J.W."/>
        </authorList>
    </citation>
    <scope>NUCLEOTIDE SEQUENCE [LARGE SCALE GENOMIC DNA]</scope>
    <source>
        <strain evidence="3 4">AD002</strain>
    </source>
</reference>
<accession>A0A433QB31</accession>
<organism evidence="3 4">
    <name type="scientific">Jimgerdemannia flammicorona</name>
    <dbReference type="NCBI Taxonomy" id="994334"/>
    <lineage>
        <taxon>Eukaryota</taxon>
        <taxon>Fungi</taxon>
        <taxon>Fungi incertae sedis</taxon>
        <taxon>Mucoromycota</taxon>
        <taxon>Mucoromycotina</taxon>
        <taxon>Endogonomycetes</taxon>
        <taxon>Endogonales</taxon>
        <taxon>Endogonaceae</taxon>
        <taxon>Jimgerdemannia</taxon>
    </lineage>
</organism>
<feature type="region of interest" description="Disordered" evidence="1">
    <location>
        <begin position="1"/>
        <end position="27"/>
    </location>
</feature>
<keyword evidence="4" id="KW-1185">Reference proteome</keyword>
<gene>
    <name evidence="3" type="ORF">BC938DRAFT_483916</name>
</gene>
<dbReference type="GO" id="GO:0005524">
    <property type="term" value="F:ATP binding"/>
    <property type="evidence" value="ECO:0007669"/>
    <property type="project" value="InterPro"/>
</dbReference>
<evidence type="ECO:0000313" key="4">
    <source>
        <dbReference type="Proteomes" id="UP000274822"/>
    </source>
</evidence>
<dbReference type="AlphaFoldDB" id="A0A433QB31"/>
<evidence type="ECO:0000256" key="1">
    <source>
        <dbReference type="SAM" id="MobiDB-lite"/>
    </source>
</evidence>
<dbReference type="InterPro" id="IPR011009">
    <property type="entry name" value="Kinase-like_dom_sf"/>
</dbReference>